<name>A0A1Q2CQF2_9ACTN</name>
<keyword evidence="2" id="KW-0805">Transcription regulation</keyword>
<evidence type="ECO:0000256" key="2">
    <source>
        <dbReference type="ARBA" id="ARBA00023015"/>
    </source>
</evidence>
<dbReference type="RefSeq" id="WP_077686674.1">
    <property type="nucleotide sequence ID" value="NZ_CP019606.1"/>
</dbReference>
<dbReference type="AlphaFoldDB" id="A0A1Q2CQF2"/>
<dbReference type="SUPFAM" id="SSF46689">
    <property type="entry name" value="Homeodomain-like"/>
    <property type="match status" value="1"/>
</dbReference>
<dbReference type="OrthoDB" id="5112469at2"/>
<evidence type="ECO:0000256" key="4">
    <source>
        <dbReference type="ARBA" id="ARBA00023163"/>
    </source>
</evidence>
<dbReference type="Pfam" id="PF13977">
    <property type="entry name" value="TetR_C_6"/>
    <property type="match status" value="1"/>
</dbReference>
<dbReference type="Pfam" id="PF00440">
    <property type="entry name" value="TetR_N"/>
    <property type="match status" value="1"/>
</dbReference>
<dbReference type="InterPro" id="IPR001647">
    <property type="entry name" value="HTH_TetR"/>
</dbReference>
<evidence type="ECO:0000313" key="7">
    <source>
        <dbReference type="EMBL" id="AQP48341.1"/>
    </source>
</evidence>
<keyword evidence="4" id="KW-0804">Transcription</keyword>
<evidence type="ECO:0000256" key="3">
    <source>
        <dbReference type="ARBA" id="ARBA00023125"/>
    </source>
</evidence>
<dbReference type="InterPro" id="IPR009057">
    <property type="entry name" value="Homeodomain-like_sf"/>
</dbReference>
<gene>
    <name evidence="7" type="ORF">BW730_13350</name>
</gene>
<sequence>MSTQRRRTGTRPETQARRQSILKAATEVFGNKGYANGTLAEIADQVGMTHAGILHHFGSKDHLLLEVLTYRDQTDVEHLTERHIPGGLDLFRHLVRTAFANAKRAGIVQAFVVLSGESVTDEHPARDYFMRRYSTLRAEITEAFEQVCRERGITDAGSIRYASAGILAVMDGLQVQWLLDPRVELAEATEFAIEAIVSAVLNPTPSPLAVEDETAVR</sequence>
<dbReference type="PANTHER" id="PTHR30055:SF234">
    <property type="entry name" value="HTH-TYPE TRANSCRIPTIONAL REGULATOR BETI"/>
    <property type="match status" value="1"/>
</dbReference>
<evidence type="ECO:0000256" key="5">
    <source>
        <dbReference type="PROSITE-ProRule" id="PRU00335"/>
    </source>
</evidence>
<reference evidence="8" key="1">
    <citation type="submission" date="2017-02" db="EMBL/GenBank/DDBJ databases">
        <title>Tessaracoccus aquaemaris sp. nov., isolated from the intestine of a Korean rockfish, Sebastes schlegelii, in a marine aquaculture pond.</title>
        <authorList>
            <person name="Tak E.J."/>
            <person name="Bae J.-W."/>
        </authorList>
    </citation>
    <scope>NUCLEOTIDE SEQUENCE [LARGE SCALE GENOMIC DNA]</scope>
    <source>
        <strain evidence="8">NSG39</strain>
    </source>
</reference>
<dbReference type="Gene3D" id="1.10.357.10">
    <property type="entry name" value="Tetracycline Repressor, domain 2"/>
    <property type="match status" value="1"/>
</dbReference>
<keyword evidence="8" id="KW-1185">Reference proteome</keyword>
<keyword evidence="1" id="KW-0678">Repressor</keyword>
<dbReference type="SUPFAM" id="SSF48498">
    <property type="entry name" value="Tetracyclin repressor-like, C-terminal domain"/>
    <property type="match status" value="1"/>
</dbReference>
<dbReference type="Proteomes" id="UP000188145">
    <property type="component" value="Chromosome"/>
</dbReference>
<dbReference type="InterPro" id="IPR036271">
    <property type="entry name" value="Tet_transcr_reg_TetR-rel_C_sf"/>
</dbReference>
<dbReference type="EMBL" id="CP019606">
    <property type="protein sequence ID" value="AQP48341.1"/>
    <property type="molecule type" value="Genomic_DNA"/>
</dbReference>
<evidence type="ECO:0000259" key="6">
    <source>
        <dbReference type="PROSITE" id="PS50977"/>
    </source>
</evidence>
<evidence type="ECO:0000313" key="8">
    <source>
        <dbReference type="Proteomes" id="UP000188145"/>
    </source>
</evidence>
<keyword evidence="3 5" id="KW-0238">DNA-binding</keyword>
<dbReference type="PRINTS" id="PR00455">
    <property type="entry name" value="HTHTETR"/>
</dbReference>
<feature type="domain" description="HTH tetR-type" evidence="6">
    <location>
        <begin position="15"/>
        <end position="75"/>
    </location>
</feature>
<dbReference type="PANTHER" id="PTHR30055">
    <property type="entry name" value="HTH-TYPE TRANSCRIPTIONAL REGULATOR RUTR"/>
    <property type="match status" value="1"/>
</dbReference>
<dbReference type="KEGG" id="tes:BW730_13350"/>
<dbReference type="GO" id="GO:0000976">
    <property type="term" value="F:transcription cis-regulatory region binding"/>
    <property type="evidence" value="ECO:0007669"/>
    <property type="project" value="TreeGrafter"/>
</dbReference>
<dbReference type="GO" id="GO:0003700">
    <property type="term" value="F:DNA-binding transcription factor activity"/>
    <property type="evidence" value="ECO:0007669"/>
    <property type="project" value="TreeGrafter"/>
</dbReference>
<feature type="DNA-binding region" description="H-T-H motif" evidence="5">
    <location>
        <begin position="38"/>
        <end position="57"/>
    </location>
</feature>
<dbReference type="STRING" id="1332264.BW730_13350"/>
<dbReference type="InterPro" id="IPR039538">
    <property type="entry name" value="BetI_C"/>
</dbReference>
<dbReference type="PROSITE" id="PS50977">
    <property type="entry name" value="HTH_TETR_2"/>
    <property type="match status" value="1"/>
</dbReference>
<proteinExistence type="predicted"/>
<dbReference type="InterPro" id="IPR050109">
    <property type="entry name" value="HTH-type_TetR-like_transc_reg"/>
</dbReference>
<accession>A0A1Q2CQF2</accession>
<protein>
    <submittedName>
        <fullName evidence="7">TetR family transcriptional regulator</fullName>
    </submittedName>
</protein>
<evidence type="ECO:0000256" key="1">
    <source>
        <dbReference type="ARBA" id="ARBA00022491"/>
    </source>
</evidence>
<organism evidence="7 8">
    <name type="scientific">Tessaracoccus aquimaris</name>
    <dbReference type="NCBI Taxonomy" id="1332264"/>
    <lineage>
        <taxon>Bacteria</taxon>
        <taxon>Bacillati</taxon>
        <taxon>Actinomycetota</taxon>
        <taxon>Actinomycetes</taxon>
        <taxon>Propionibacteriales</taxon>
        <taxon>Propionibacteriaceae</taxon>
        <taxon>Tessaracoccus</taxon>
    </lineage>
</organism>